<proteinExistence type="predicted"/>
<organism evidence="1 2">
    <name type="scientific">Polysphondylium violaceum</name>
    <dbReference type="NCBI Taxonomy" id="133409"/>
    <lineage>
        <taxon>Eukaryota</taxon>
        <taxon>Amoebozoa</taxon>
        <taxon>Evosea</taxon>
        <taxon>Eumycetozoa</taxon>
        <taxon>Dictyostelia</taxon>
        <taxon>Dictyosteliales</taxon>
        <taxon>Dictyosteliaceae</taxon>
        <taxon>Polysphondylium</taxon>
    </lineage>
</organism>
<dbReference type="EMBL" id="AJWJ01000550">
    <property type="protein sequence ID" value="KAF2070053.1"/>
    <property type="molecule type" value="Genomic_DNA"/>
</dbReference>
<sequence length="112" mass="12761">MESLPVEPHQEQAKISLKIDDDIIVFKNTADLFAQETKVNVEQLNQQHLHFINQYRITKSSKACETEENELNQCLLSKKISSQSSFSICQDSIAKLMKCEQSFLAATLNQKS</sequence>
<evidence type="ECO:0000313" key="1">
    <source>
        <dbReference type="EMBL" id="KAF2070053.1"/>
    </source>
</evidence>
<dbReference type="Proteomes" id="UP000695562">
    <property type="component" value="Unassembled WGS sequence"/>
</dbReference>
<reference evidence="1" key="1">
    <citation type="submission" date="2020-01" db="EMBL/GenBank/DDBJ databases">
        <title>Development of genomics and gene disruption for Polysphondylium violaceum indicates a role for the polyketide synthase stlB in stalk morphogenesis.</title>
        <authorList>
            <person name="Narita B."/>
            <person name="Kawabe Y."/>
            <person name="Kin K."/>
            <person name="Saito T."/>
            <person name="Gibbs R."/>
            <person name="Kuspa A."/>
            <person name="Muzny D."/>
            <person name="Queller D."/>
            <person name="Richards S."/>
            <person name="Strassman J."/>
            <person name="Sucgang R."/>
            <person name="Worley K."/>
            <person name="Schaap P."/>
        </authorList>
    </citation>
    <scope>NUCLEOTIDE SEQUENCE</scope>
    <source>
        <strain evidence="1">QSvi11</strain>
    </source>
</reference>
<comment type="caution">
    <text evidence="1">The sequence shown here is derived from an EMBL/GenBank/DDBJ whole genome shotgun (WGS) entry which is preliminary data.</text>
</comment>
<accession>A0A8J4PMR8</accession>
<name>A0A8J4PMR8_9MYCE</name>
<keyword evidence="2" id="KW-1185">Reference proteome</keyword>
<evidence type="ECO:0000313" key="2">
    <source>
        <dbReference type="Proteomes" id="UP000695562"/>
    </source>
</evidence>
<protein>
    <submittedName>
        <fullName evidence="1">Uncharacterized protein</fullName>
    </submittedName>
</protein>
<gene>
    <name evidence="1" type="ORF">CYY_008622</name>
</gene>
<dbReference type="AlphaFoldDB" id="A0A8J4PMR8"/>